<keyword evidence="2" id="KW-1003">Cell membrane</keyword>
<evidence type="ECO:0000256" key="2">
    <source>
        <dbReference type="ARBA" id="ARBA00022475"/>
    </source>
</evidence>
<dbReference type="AlphaFoldDB" id="G5GGM2"/>
<evidence type="ECO:0000256" key="4">
    <source>
        <dbReference type="ARBA" id="ARBA00022989"/>
    </source>
</evidence>
<dbReference type="RefSeq" id="WP_005539887.1">
    <property type="nucleotide sequence ID" value="NZ_JH378830.1"/>
</dbReference>
<evidence type="ECO:0000256" key="7">
    <source>
        <dbReference type="SAM" id="Phobius"/>
    </source>
</evidence>
<feature type="transmembrane region" description="Helical" evidence="7">
    <location>
        <begin position="20"/>
        <end position="36"/>
    </location>
</feature>
<evidence type="ECO:0000256" key="5">
    <source>
        <dbReference type="ARBA" id="ARBA00023136"/>
    </source>
</evidence>
<dbReference type="HOGENOM" id="CLU_005531_2_0_9"/>
<feature type="transmembrane region" description="Helical" evidence="7">
    <location>
        <begin position="429"/>
        <end position="457"/>
    </location>
</feature>
<organism evidence="9 10">
    <name type="scientific">Johnsonella ignava ATCC 51276</name>
    <dbReference type="NCBI Taxonomy" id="679200"/>
    <lineage>
        <taxon>Bacteria</taxon>
        <taxon>Bacillati</taxon>
        <taxon>Bacillota</taxon>
        <taxon>Clostridia</taxon>
        <taxon>Lachnospirales</taxon>
        <taxon>Lachnospiraceae</taxon>
        <taxon>Johnsonella</taxon>
    </lineage>
</organism>
<dbReference type="InterPro" id="IPR003838">
    <property type="entry name" value="ABC3_permease_C"/>
</dbReference>
<evidence type="ECO:0000313" key="9">
    <source>
        <dbReference type="EMBL" id="EHI56182.1"/>
    </source>
</evidence>
<feature type="transmembrane region" description="Helical" evidence="7">
    <location>
        <begin position="303"/>
        <end position="329"/>
    </location>
</feature>
<dbReference type="Proteomes" id="UP000003011">
    <property type="component" value="Unassembled WGS sequence"/>
</dbReference>
<protein>
    <recommendedName>
        <fullName evidence="8">ABC3 transporter permease C-terminal domain-containing protein</fullName>
    </recommendedName>
</protein>
<comment type="caution">
    <text evidence="9">The sequence shown here is derived from an EMBL/GenBank/DDBJ whole genome shotgun (WGS) entry which is preliminary data.</text>
</comment>
<dbReference type="OrthoDB" id="5137249at2"/>
<gene>
    <name evidence="9" type="ORF">HMPREF9333_00712</name>
</gene>
<dbReference type="GO" id="GO:0022857">
    <property type="term" value="F:transmembrane transporter activity"/>
    <property type="evidence" value="ECO:0007669"/>
    <property type="project" value="TreeGrafter"/>
</dbReference>
<reference evidence="9 10" key="1">
    <citation type="submission" date="2011-08" db="EMBL/GenBank/DDBJ databases">
        <title>The Genome Sequence of Johnsonella ignava ATCC 51276.</title>
        <authorList>
            <consortium name="The Broad Institute Genome Sequencing Platform"/>
            <person name="Earl A."/>
            <person name="Ward D."/>
            <person name="Feldgarden M."/>
            <person name="Gevers D."/>
            <person name="Izard J."/>
            <person name="Blanton J.M."/>
            <person name="Baranova O.V."/>
            <person name="Dewhirst F.E."/>
            <person name="Young S.K."/>
            <person name="Zeng Q."/>
            <person name="Gargeya S."/>
            <person name="Fitzgerald M."/>
            <person name="Haas B."/>
            <person name="Abouelleil A."/>
            <person name="Alvarado L."/>
            <person name="Arachchi H.M."/>
            <person name="Berlin A."/>
            <person name="Brown A."/>
            <person name="Chapman S.B."/>
            <person name="Chen Z."/>
            <person name="Dunbar C."/>
            <person name="Freedman E."/>
            <person name="Gearin G."/>
            <person name="Gellesch M."/>
            <person name="Goldberg J."/>
            <person name="Griggs A."/>
            <person name="Gujja S."/>
            <person name="Heiman D."/>
            <person name="Howarth C."/>
            <person name="Larson L."/>
            <person name="Lui A."/>
            <person name="MacDonald P.J.P."/>
            <person name="Montmayeur A."/>
            <person name="Murphy C."/>
            <person name="Neiman D."/>
            <person name="Pearson M."/>
            <person name="Priest M."/>
            <person name="Roberts A."/>
            <person name="Saif S."/>
            <person name="Shea T."/>
            <person name="Shenoy N."/>
            <person name="Sisk P."/>
            <person name="Stolte C."/>
            <person name="Sykes S."/>
            <person name="Wortman J."/>
            <person name="Nusbaum C."/>
            <person name="Birren B."/>
        </authorList>
    </citation>
    <scope>NUCLEOTIDE SEQUENCE [LARGE SCALE GENOMIC DNA]</scope>
    <source>
        <strain evidence="9 10">ATCC 51276</strain>
    </source>
</reference>
<proteinExistence type="inferred from homology"/>
<dbReference type="STRING" id="679200.HMPREF9333_00712"/>
<feature type="transmembrane region" description="Helical" evidence="7">
    <location>
        <begin position="747"/>
        <end position="766"/>
    </location>
</feature>
<dbReference type="EMBL" id="ACZL01000012">
    <property type="protein sequence ID" value="EHI56182.1"/>
    <property type="molecule type" value="Genomic_DNA"/>
</dbReference>
<feature type="transmembrane region" description="Helical" evidence="7">
    <location>
        <begin position="359"/>
        <end position="381"/>
    </location>
</feature>
<name>G5GGM2_9FIRM</name>
<accession>G5GGM2</accession>
<dbReference type="GO" id="GO:0005886">
    <property type="term" value="C:plasma membrane"/>
    <property type="evidence" value="ECO:0007669"/>
    <property type="project" value="UniProtKB-SubCell"/>
</dbReference>
<dbReference type="eggNOG" id="COG0577">
    <property type="taxonomic scope" value="Bacteria"/>
</dbReference>
<sequence length="782" mass="88043">MKYFRRNVFRAAKKNKGTYIGATLIMALGIYIFISMNDTLINLRGRIYEYYEQQNMADIFAEAISVPHSKIKDFENIQGIEKASGVLSADIRITGDDIDGIVNLHVLGYAPDNDLNKISLEPDIAPEHNRIYVGRKMLNARKWKEGQHINLIIEGESYDFIIAGMAHAPNYIYSVPPSGAVVSDGKDYDIAVMNAEKLEKMVGKEKIVNEIAFKLSKDYSYEKLRYILTEELEPYGLKSIVSKEDQLSFNMVKSEIKELITMGTVIPVIFLVMSVFMMYIVLKKIIDNDRSIIGTMKAMGLKNFELISSYMFQAVFIGVLGVIIGSLAAHPFGKYMFEEYTTFFSLPSVEYYDSYSLRLYALIVTLAASMISVFFGVRGIADIQPAEAMRPAVPDIKQNFTAFDNIVKKFGVMHKMAIRSLFRSPLRTFIISFAIAFPFALSAVLFSSGIAISALFLSQFDNVQRYDVKVSLENYTSRTRAEDAVRNIEGVAEYEAITEIPVLIKSVNRSKFTLLMGLHSGSDLLRICSIDKKTYNPPSDGLILNSRIADDLGLKEGDIAEISTSYFPLKKSYIPVVDVIQEGLGGGCYIDINSIGKYLPVSDFSNAIILNTVRGMQENVKRELINTSFISAYSDSNELLKTYKSRMKNVAFMVNTFIFMTLLAGVILIYNISLINIRERRTEFATLKIMGITDTEINQMIFAEQVVYMLAGLVISLPLLKGFKWLMENLMLSDSFTVRLDMPVSSYIKAFLFCLTMLYISGRAIIKNIKKINPTDSLKEKG</sequence>
<evidence type="ECO:0000256" key="3">
    <source>
        <dbReference type="ARBA" id="ARBA00022692"/>
    </source>
</evidence>
<feature type="transmembrane region" description="Helical" evidence="7">
    <location>
        <begin position="259"/>
        <end position="282"/>
    </location>
</feature>
<keyword evidence="3 7" id="KW-0812">Transmembrane</keyword>
<feature type="transmembrane region" description="Helical" evidence="7">
    <location>
        <begin position="650"/>
        <end position="672"/>
    </location>
</feature>
<comment type="similarity">
    <text evidence="6">Belongs to the ABC-4 integral membrane protein family.</text>
</comment>
<comment type="subcellular location">
    <subcellularLocation>
        <location evidence="1">Cell membrane</location>
        <topology evidence="1">Multi-pass membrane protein</topology>
    </subcellularLocation>
</comment>
<feature type="domain" description="ABC3 transporter permease C-terminal" evidence="8">
    <location>
        <begin position="656"/>
        <end position="774"/>
    </location>
</feature>
<evidence type="ECO:0000256" key="1">
    <source>
        <dbReference type="ARBA" id="ARBA00004651"/>
    </source>
</evidence>
<feature type="domain" description="ABC3 transporter permease C-terminal" evidence="8">
    <location>
        <begin position="265"/>
        <end position="384"/>
    </location>
</feature>
<feature type="transmembrane region" description="Helical" evidence="7">
    <location>
        <begin position="706"/>
        <end position="727"/>
    </location>
</feature>
<dbReference type="PANTHER" id="PTHR30572">
    <property type="entry name" value="MEMBRANE COMPONENT OF TRANSPORTER-RELATED"/>
    <property type="match status" value="1"/>
</dbReference>
<evidence type="ECO:0000259" key="8">
    <source>
        <dbReference type="Pfam" id="PF02687"/>
    </source>
</evidence>
<dbReference type="Pfam" id="PF02687">
    <property type="entry name" value="FtsX"/>
    <property type="match status" value="2"/>
</dbReference>
<keyword evidence="5 7" id="KW-0472">Membrane</keyword>
<keyword evidence="4 7" id="KW-1133">Transmembrane helix</keyword>
<dbReference type="InterPro" id="IPR050250">
    <property type="entry name" value="Macrolide_Exporter_MacB"/>
</dbReference>
<evidence type="ECO:0000313" key="10">
    <source>
        <dbReference type="Proteomes" id="UP000003011"/>
    </source>
</evidence>
<keyword evidence="10" id="KW-1185">Reference proteome</keyword>
<evidence type="ECO:0000256" key="6">
    <source>
        <dbReference type="ARBA" id="ARBA00038076"/>
    </source>
</evidence>
<dbReference type="PANTHER" id="PTHR30572:SF4">
    <property type="entry name" value="ABC TRANSPORTER PERMEASE YTRF"/>
    <property type="match status" value="1"/>
</dbReference>